<protein>
    <recommendedName>
        <fullName evidence="4">Myb-like domain-containing protein</fullName>
    </recommendedName>
</protein>
<gene>
    <name evidence="2" type="ORF">Tco_1044008</name>
</gene>
<comment type="similarity">
    <text evidence="1">Belongs to the major facilitator superfamily. Phosphate:H(+) symporter (TC 2.A.1.9) family.</text>
</comment>
<organism evidence="2 3">
    <name type="scientific">Tanacetum coccineum</name>
    <dbReference type="NCBI Taxonomy" id="301880"/>
    <lineage>
        <taxon>Eukaryota</taxon>
        <taxon>Viridiplantae</taxon>
        <taxon>Streptophyta</taxon>
        <taxon>Embryophyta</taxon>
        <taxon>Tracheophyta</taxon>
        <taxon>Spermatophyta</taxon>
        <taxon>Magnoliopsida</taxon>
        <taxon>eudicotyledons</taxon>
        <taxon>Gunneridae</taxon>
        <taxon>Pentapetalae</taxon>
        <taxon>asterids</taxon>
        <taxon>campanulids</taxon>
        <taxon>Asterales</taxon>
        <taxon>Asteraceae</taxon>
        <taxon>Asteroideae</taxon>
        <taxon>Anthemideae</taxon>
        <taxon>Anthemidinae</taxon>
        <taxon>Tanacetum</taxon>
    </lineage>
</organism>
<evidence type="ECO:0000313" key="2">
    <source>
        <dbReference type="EMBL" id="GJT77283.1"/>
    </source>
</evidence>
<evidence type="ECO:0008006" key="4">
    <source>
        <dbReference type="Google" id="ProtNLM"/>
    </source>
</evidence>
<dbReference type="Proteomes" id="UP001151760">
    <property type="component" value="Unassembled WGS sequence"/>
</dbReference>
<proteinExistence type="inferred from homology"/>
<name>A0ABQ5GP11_9ASTR</name>
<keyword evidence="3" id="KW-1185">Reference proteome</keyword>
<dbReference type="InterPro" id="IPR036259">
    <property type="entry name" value="MFS_trans_sf"/>
</dbReference>
<dbReference type="EMBL" id="BQNB010018699">
    <property type="protein sequence ID" value="GJT77283.1"/>
    <property type="molecule type" value="Genomic_DNA"/>
</dbReference>
<sequence>MGMITLTTTIPRLKLPRCTNQSKCIQPKNWQLGILFTGLDLLALGADGLRPCGIAFRVDQVDTNTPKGKKQLDALNRDLLRLPWVEPGMNIVIGVSKSTGYWQEPNPHESPVEAVATSPLKTKNPIKARQKRMIQNDNAPRQITWRHEEEIVLAKGWVAVSENNKYSNARKEAGFWCEVLDYMESKTKQYGRRTYDMVCGKWKTVRPAVVRFCGVYGNVMPQEYRQCQEDIRFYFQPYDHLTGEQQMAMDEVRAEIKDKYNLPY</sequence>
<dbReference type="Gene3D" id="1.20.1250.20">
    <property type="entry name" value="MFS general substrate transporter like domains"/>
    <property type="match status" value="1"/>
</dbReference>
<dbReference type="PANTHER" id="PTHR45023:SF4">
    <property type="entry name" value="GLYCINE-RICH PROTEIN-RELATED"/>
    <property type="match status" value="1"/>
</dbReference>
<dbReference type="PANTHER" id="PTHR45023">
    <property type="match status" value="1"/>
</dbReference>
<reference evidence="2" key="1">
    <citation type="journal article" date="2022" name="Int. J. Mol. Sci.">
        <title>Draft Genome of Tanacetum Coccineum: Genomic Comparison of Closely Related Tanacetum-Family Plants.</title>
        <authorList>
            <person name="Yamashiro T."/>
            <person name="Shiraishi A."/>
            <person name="Nakayama K."/>
            <person name="Satake H."/>
        </authorList>
    </citation>
    <scope>NUCLEOTIDE SEQUENCE</scope>
</reference>
<reference evidence="2" key="2">
    <citation type="submission" date="2022-01" db="EMBL/GenBank/DDBJ databases">
        <authorList>
            <person name="Yamashiro T."/>
            <person name="Shiraishi A."/>
            <person name="Satake H."/>
            <person name="Nakayama K."/>
        </authorList>
    </citation>
    <scope>NUCLEOTIDE SEQUENCE</scope>
</reference>
<comment type="caution">
    <text evidence="2">The sequence shown here is derived from an EMBL/GenBank/DDBJ whole genome shotgun (WGS) entry which is preliminary data.</text>
</comment>
<evidence type="ECO:0000313" key="3">
    <source>
        <dbReference type="Proteomes" id="UP001151760"/>
    </source>
</evidence>
<evidence type="ECO:0000256" key="1">
    <source>
        <dbReference type="ARBA" id="ARBA00044504"/>
    </source>
</evidence>
<accession>A0ABQ5GP11</accession>